<protein>
    <submittedName>
        <fullName evidence="2">Uncharacterized protein</fullName>
    </submittedName>
</protein>
<evidence type="ECO:0000256" key="1">
    <source>
        <dbReference type="SAM" id="Coils"/>
    </source>
</evidence>
<reference evidence="2" key="1">
    <citation type="journal article" date="2022" name="Int. J. Mol. Sci.">
        <title>Draft Genome of Tanacetum Coccineum: Genomic Comparison of Closely Related Tanacetum-Family Plants.</title>
        <authorList>
            <person name="Yamashiro T."/>
            <person name="Shiraishi A."/>
            <person name="Nakayama K."/>
            <person name="Satake H."/>
        </authorList>
    </citation>
    <scope>NUCLEOTIDE SEQUENCE</scope>
</reference>
<evidence type="ECO:0000313" key="3">
    <source>
        <dbReference type="Proteomes" id="UP001151760"/>
    </source>
</evidence>
<dbReference type="CDD" id="cd22249">
    <property type="entry name" value="UDM1_RNF168_RNF169-like"/>
    <property type="match status" value="1"/>
</dbReference>
<proteinExistence type="predicted"/>
<feature type="coiled-coil region" evidence="1">
    <location>
        <begin position="111"/>
        <end position="171"/>
    </location>
</feature>
<comment type="caution">
    <text evidence="2">The sequence shown here is derived from an EMBL/GenBank/DDBJ whole genome shotgun (WGS) entry which is preliminary data.</text>
</comment>
<dbReference type="Proteomes" id="UP001151760">
    <property type="component" value="Unassembled WGS sequence"/>
</dbReference>
<accession>A0ABQ5HQK2</accession>
<keyword evidence="3" id="KW-1185">Reference proteome</keyword>
<gene>
    <name evidence="2" type="ORF">Tco_1078975</name>
</gene>
<name>A0ABQ5HQK2_9ASTR</name>
<evidence type="ECO:0000313" key="2">
    <source>
        <dbReference type="EMBL" id="GJT90130.1"/>
    </source>
</evidence>
<reference evidence="2" key="2">
    <citation type="submission" date="2022-01" db="EMBL/GenBank/DDBJ databases">
        <authorList>
            <person name="Yamashiro T."/>
            <person name="Shiraishi A."/>
            <person name="Satake H."/>
            <person name="Nakayama K."/>
        </authorList>
    </citation>
    <scope>NUCLEOTIDE SEQUENCE</scope>
</reference>
<organism evidence="2 3">
    <name type="scientific">Tanacetum coccineum</name>
    <dbReference type="NCBI Taxonomy" id="301880"/>
    <lineage>
        <taxon>Eukaryota</taxon>
        <taxon>Viridiplantae</taxon>
        <taxon>Streptophyta</taxon>
        <taxon>Embryophyta</taxon>
        <taxon>Tracheophyta</taxon>
        <taxon>Spermatophyta</taxon>
        <taxon>Magnoliopsida</taxon>
        <taxon>eudicotyledons</taxon>
        <taxon>Gunneridae</taxon>
        <taxon>Pentapetalae</taxon>
        <taxon>asterids</taxon>
        <taxon>campanulids</taxon>
        <taxon>Asterales</taxon>
        <taxon>Asteraceae</taxon>
        <taxon>Asteroideae</taxon>
        <taxon>Anthemideae</taxon>
        <taxon>Anthemidinae</taxon>
        <taxon>Tanacetum</taxon>
    </lineage>
</organism>
<dbReference type="EMBL" id="BQNB010019894">
    <property type="protein sequence ID" value="GJT90130.1"/>
    <property type="molecule type" value="Genomic_DNA"/>
</dbReference>
<sequence length="609" mass="70694">MDFIIFSPLSFPRQYRRIRCCQDSKSVLSSIGGRVSEPAHWMSSCILDILYYYDMICFDRSMISECTLKVLAIVLQKDKQIKTLDLQVVSEHVISLLVKTLVLVVNIEEHASLAKIARIQAEEEAENAKREELKRQDELAAKRLQEELELSEAQKKRMAQVQEAAQFYTEEDWDTIRDKLEANADLVKEIAGEDVSEADYAQRMGGWKLAQIKKLTDEELKEKFEYNDEKHRKVLCLMDTGKRRKDKETRREKKEIDIKKPVLRILQEESLAKKDCRRSMHRKVPGTEADVEAYMEEIVDEPSSEEFLMSLIPQGPVPAKIVKWQIIKTGKRGAYQIIREDNTDVVYVNFPGLLNDLTRDDLKELYRLMMLKYGDNRPEEEFERVLWGDLKTMFDPPSEEDAIWKLPHQQQILNWRYFHSCSVHCLTVEAAHIYMLTEVKYPLPPRVCKAMLEKKLLGDRKDESTMSNRHKDWLVQEQTALGKDFSNPFMADNLPKIVWLSTHHIYVCKELASPQGYGLCQCCCLFVAEKIIHVAVKCWPCCLKDLMLQISLVMISRVADRSQEPEAHNEDIQRNLKFTSEDQVRGGLLGIIVNRLKSGSYRVKSGRHS</sequence>
<keyword evidence="1" id="KW-0175">Coiled coil</keyword>